<accession>A0A4Y8X314</accession>
<dbReference type="InterPro" id="IPR022742">
    <property type="entry name" value="Hydrolase_4"/>
</dbReference>
<dbReference type="OrthoDB" id="9801217at2"/>
<dbReference type="InterPro" id="IPR051044">
    <property type="entry name" value="MAG_DAG_Lipase"/>
</dbReference>
<dbReference type="Gene3D" id="3.40.50.1820">
    <property type="entry name" value="alpha/beta hydrolase"/>
    <property type="match status" value="1"/>
</dbReference>
<proteinExistence type="predicted"/>
<comment type="caution">
    <text evidence="2">The sequence shown here is derived from an EMBL/GenBank/DDBJ whole genome shotgun (WGS) entry which is preliminary data.</text>
</comment>
<dbReference type="Proteomes" id="UP000560081">
    <property type="component" value="Unassembled WGS sequence"/>
</dbReference>
<reference evidence="2 3" key="1">
    <citation type="submission" date="2020-08" db="EMBL/GenBank/DDBJ databases">
        <title>Sequencing the genomes of 1000 actinobacteria strains.</title>
        <authorList>
            <person name="Klenk H.-P."/>
        </authorList>
    </citation>
    <scope>NUCLEOTIDE SEQUENCE [LARGE SCALE GENOMIC DNA]</scope>
    <source>
        <strain evidence="2 3">DSM 19079</strain>
    </source>
</reference>
<dbReference type="SUPFAM" id="SSF53474">
    <property type="entry name" value="alpha/beta-Hydrolases"/>
    <property type="match status" value="1"/>
</dbReference>
<dbReference type="EMBL" id="JACHMC010000001">
    <property type="protein sequence ID" value="MBB4883204.1"/>
    <property type="molecule type" value="Genomic_DNA"/>
</dbReference>
<feature type="domain" description="Serine aminopeptidase S33" evidence="1">
    <location>
        <begin position="47"/>
        <end position="305"/>
    </location>
</feature>
<keyword evidence="2" id="KW-0378">Hydrolase</keyword>
<name>A0A4Y8X314_9MICC</name>
<gene>
    <name evidence="2" type="ORF">BJ976_001555</name>
</gene>
<sequence length="333" mass="36928">MSAAVEWQPDILGEGYEQTIFELGPDPDGQGEVRAVLVRRVPRAGEEVQGAVLYVHGFADYFFQTELADFFAARGFAFYALDLRKSGRARVAEQHGHYASNLRQYDLELDRAVKVITLENPKKPLLVVAHSTGGLITPLWLDRRRRERRTGRIAGLVLNSPWLDLQGRPAMRSAAFTVGLRALARVKPFRPVTTTATVYGQSLHVGDGGEWDYDLELKPHAAFPVTAGWLSAIRRGHARVHRGVEVGVPTLVLHSDRSHFSRTRSEDSDVSDVVLDVTQIAARAPSLGKDVEVVEVPGARHDVFLSREGARRDAYAKVADWLGRHPMTAADRV</sequence>
<evidence type="ECO:0000313" key="2">
    <source>
        <dbReference type="EMBL" id="MBB4883204.1"/>
    </source>
</evidence>
<dbReference type="InterPro" id="IPR029058">
    <property type="entry name" value="AB_hydrolase_fold"/>
</dbReference>
<keyword evidence="3" id="KW-1185">Reference proteome</keyword>
<dbReference type="RefSeq" id="WP_135029161.1">
    <property type="nucleotide sequence ID" value="NZ_BMLA01000002.1"/>
</dbReference>
<dbReference type="AlphaFoldDB" id="A0A4Y8X314"/>
<dbReference type="GO" id="GO:0016787">
    <property type="term" value="F:hydrolase activity"/>
    <property type="evidence" value="ECO:0007669"/>
    <property type="project" value="UniProtKB-KW"/>
</dbReference>
<protein>
    <submittedName>
        <fullName evidence="2">Alpha-beta hydrolase superfamily lysophospholipase</fullName>
    </submittedName>
</protein>
<evidence type="ECO:0000313" key="3">
    <source>
        <dbReference type="Proteomes" id="UP000560081"/>
    </source>
</evidence>
<organism evidence="2 3">
    <name type="scientific">Micrococcus flavus</name>
    <dbReference type="NCBI Taxonomy" id="384602"/>
    <lineage>
        <taxon>Bacteria</taxon>
        <taxon>Bacillati</taxon>
        <taxon>Actinomycetota</taxon>
        <taxon>Actinomycetes</taxon>
        <taxon>Micrococcales</taxon>
        <taxon>Micrococcaceae</taxon>
        <taxon>Micrococcus</taxon>
    </lineage>
</organism>
<evidence type="ECO:0000259" key="1">
    <source>
        <dbReference type="Pfam" id="PF12146"/>
    </source>
</evidence>
<dbReference type="Pfam" id="PF12146">
    <property type="entry name" value="Hydrolase_4"/>
    <property type="match status" value="1"/>
</dbReference>
<dbReference type="PANTHER" id="PTHR11614">
    <property type="entry name" value="PHOSPHOLIPASE-RELATED"/>
    <property type="match status" value="1"/>
</dbReference>